<proteinExistence type="inferred from homology"/>
<gene>
    <name evidence="5" type="ORF">UF10_03055</name>
</gene>
<dbReference type="Pfam" id="PF19290">
    <property type="entry name" value="PmbA_TldD_2nd"/>
    <property type="match status" value="1"/>
</dbReference>
<dbReference type="EMBL" id="JYGE01000003">
    <property type="protein sequence ID" value="PSJ31629.1"/>
    <property type="molecule type" value="Genomic_DNA"/>
</dbReference>
<comment type="similarity">
    <text evidence="1">Belongs to the peptidase U62 family.</text>
</comment>
<evidence type="ECO:0000259" key="2">
    <source>
        <dbReference type="Pfam" id="PF01523"/>
    </source>
</evidence>
<dbReference type="SUPFAM" id="SSF111283">
    <property type="entry name" value="Putative modulator of DNA gyrase, PmbA/TldD"/>
    <property type="match status" value="1"/>
</dbReference>
<evidence type="ECO:0000259" key="3">
    <source>
        <dbReference type="Pfam" id="PF19289"/>
    </source>
</evidence>
<dbReference type="Gene3D" id="3.30.2290.10">
    <property type="entry name" value="PmbA/TldD superfamily"/>
    <property type="match status" value="1"/>
</dbReference>
<organism evidence="5 6">
    <name type="scientific">Peptostreptococcus russellii</name>
    <dbReference type="NCBI Taxonomy" id="215200"/>
    <lineage>
        <taxon>Bacteria</taxon>
        <taxon>Bacillati</taxon>
        <taxon>Bacillota</taxon>
        <taxon>Clostridia</taxon>
        <taxon>Peptostreptococcales</taxon>
        <taxon>Peptostreptococcaceae</taxon>
        <taxon>Peptostreptococcus</taxon>
    </lineage>
</organism>
<dbReference type="InterPro" id="IPR045569">
    <property type="entry name" value="Metalloprtase-TldD/E_C"/>
</dbReference>
<dbReference type="InterPro" id="IPR035068">
    <property type="entry name" value="TldD/PmbA_N"/>
</dbReference>
<evidence type="ECO:0000256" key="1">
    <source>
        <dbReference type="ARBA" id="ARBA00005836"/>
    </source>
</evidence>
<dbReference type="PANTHER" id="PTHR43421">
    <property type="entry name" value="METALLOPROTEASE PMBA"/>
    <property type="match status" value="1"/>
</dbReference>
<feature type="domain" description="Metalloprotease TldD/E C-terminal" evidence="3">
    <location>
        <begin position="221"/>
        <end position="441"/>
    </location>
</feature>
<accession>A0A2P7Q0Y1</accession>
<dbReference type="GO" id="GO:0005829">
    <property type="term" value="C:cytosol"/>
    <property type="evidence" value="ECO:0007669"/>
    <property type="project" value="TreeGrafter"/>
</dbReference>
<dbReference type="InterPro" id="IPR036059">
    <property type="entry name" value="TldD/PmbA_sf"/>
</dbReference>
<feature type="domain" description="Metalloprotease TldD/E N-terminal" evidence="2">
    <location>
        <begin position="21"/>
        <end position="83"/>
    </location>
</feature>
<dbReference type="AlphaFoldDB" id="A0A2P7Q0Y1"/>
<protein>
    <recommendedName>
        <fullName evidence="7">PmbA protein</fullName>
    </recommendedName>
</protein>
<name>A0A2P7Q0Y1_9FIRM</name>
<dbReference type="Pfam" id="PF01523">
    <property type="entry name" value="PmbA_TldD_1st"/>
    <property type="match status" value="1"/>
</dbReference>
<dbReference type="InterPro" id="IPR045570">
    <property type="entry name" value="Metalloprtase-TldD/E_cen_dom"/>
</dbReference>
<dbReference type="Pfam" id="PF19289">
    <property type="entry name" value="PmbA_TldD_3rd"/>
    <property type="match status" value="1"/>
</dbReference>
<dbReference type="PANTHER" id="PTHR43421:SF1">
    <property type="entry name" value="METALLOPROTEASE PMBA"/>
    <property type="match status" value="1"/>
</dbReference>
<evidence type="ECO:0000259" key="4">
    <source>
        <dbReference type="Pfam" id="PF19290"/>
    </source>
</evidence>
<evidence type="ECO:0008006" key="7">
    <source>
        <dbReference type="Google" id="ProtNLM"/>
    </source>
</evidence>
<keyword evidence="6" id="KW-1185">Reference proteome</keyword>
<sequence length="442" mass="49738">MKHTELKDKVFDRAKEKFDDYEIFINNINTSVVSTYNEQLNKYTISESGGISFRGIKGNMEGYAYSENISEESIDYLIEMAYQSMIAVGEKENIYIYNPKEKEEANILSKKSNLSSDKKIEKILSMYDIAKSESDEIHQVDGQGVEIFEEKYIANSHKLEKYEENTYAYVYAYVILKRNDEMKSGIEFAFKDNFMDCDFEYIAKSAVNKAKREFGARAVDSGKYDIVLINEEVSSLISSLSPAFSAKNVQKKMSPLEGKLGESIASDKLTIRDLRSLPETKITESFDDEGIETKDFEIIKNGKLLSYVHNMETAEKDNIETTANASRSYKSVSSPSIRNMVIDEGSLDFEGLLKKLNNGLLITSLQGLHSGLDPVSGVFSLPCNGFLVEEGKIKRAVNQIIISSNIEEFMKSIDEVGNDRRITLDGSYVASLLIKNISISGI</sequence>
<reference evidence="5" key="1">
    <citation type="thesis" date="2015" institute="Rutgers" country="The State University of New Jersey, 14 College Farm Rd., New Brunswick, NJ, USA">
        <title>Ammonia toxicity in bacteria and its implications for treatment of and resource recovery from highly nitrogenous organic wastes.</title>
        <authorList>
            <person name="Luther A.K."/>
        </authorList>
    </citation>
    <scope>NUCLEOTIDE SEQUENCE</scope>
    <source>
        <strain evidence="5">RT-10B</strain>
    </source>
</reference>
<evidence type="ECO:0000313" key="6">
    <source>
        <dbReference type="Proteomes" id="UP000241434"/>
    </source>
</evidence>
<dbReference type="InterPro" id="IPR002510">
    <property type="entry name" value="Metalloprtase-TldD/E_N"/>
</dbReference>
<feature type="domain" description="Metalloprotease TldD/E central" evidence="4">
    <location>
        <begin position="113"/>
        <end position="212"/>
    </location>
</feature>
<dbReference type="GO" id="GO:0008237">
    <property type="term" value="F:metallopeptidase activity"/>
    <property type="evidence" value="ECO:0007669"/>
    <property type="project" value="InterPro"/>
</dbReference>
<dbReference type="GO" id="GO:0006508">
    <property type="term" value="P:proteolysis"/>
    <property type="evidence" value="ECO:0007669"/>
    <property type="project" value="InterPro"/>
</dbReference>
<dbReference type="Proteomes" id="UP000241434">
    <property type="component" value="Unassembled WGS sequence"/>
</dbReference>
<dbReference type="InterPro" id="IPR047657">
    <property type="entry name" value="PmbA"/>
</dbReference>
<evidence type="ECO:0000313" key="5">
    <source>
        <dbReference type="EMBL" id="PSJ31629.1"/>
    </source>
</evidence>
<comment type="caution">
    <text evidence="5">The sequence shown here is derived from an EMBL/GenBank/DDBJ whole genome shotgun (WGS) entry which is preliminary data.</text>
</comment>
<dbReference type="RefSeq" id="WP_170062435.1">
    <property type="nucleotide sequence ID" value="NZ_JYGE01000003.1"/>
</dbReference>